<evidence type="ECO:0000259" key="1">
    <source>
        <dbReference type="PROSITE" id="PS50234"/>
    </source>
</evidence>
<reference evidence="2 3" key="1">
    <citation type="journal article" date="2007" name="Science">
        <title>Sea anemone genome reveals ancestral eumetazoan gene repertoire and genomic organization.</title>
        <authorList>
            <person name="Putnam N.H."/>
            <person name="Srivastava M."/>
            <person name="Hellsten U."/>
            <person name="Dirks B."/>
            <person name="Chapman J."/>
            <person name="Salamov A."/>
            <person name="Terry A."/>
            <person name="Shapiro H."/>
            <person name="Lindquist E."/>
            <person name="Kapitonov V.V."/>
            <person name="Jurka J."/>
            <person name="Genikhovich G."/>
            <person name="Grigoriev I.V."/>
            <person name="Lucas S.M."/>
            <person name="Steele R.E."/>
            <person name="Finnerty J.R."/>
            <person name="Technau U."/>
            <person name="Martindale M.Q."/>
            <person name="Rokhsar D.S."/>
        </authorList>
    </citation>
    <scope>NUCLEOTIDE SEQUENCE [LARGE SCALE GENOMIC DNA]</scope>
    <source>
        <strain evidence="3">CH2 X CH6</strain>
    </source>
</reference>
<evidence type="ECO:0000313" key="3">
    <source>
        <dbReference type="Proteomes" id="UP000001593"/>
    </source>
</evidence>
<dbReference type="Proteomes" id="UP000001593">
    <property type="component" value="Unassembled WGS sequence"/>
</dbReference>
<dbReference type="EMBL" id="DS469507">
    <property type="protein sequence ID" value="EDO50078.1"/>
    <property type="molecule type" value="Genomic_DNA"/>
</dbReference>
<dbReference type="InParanoid" id="A7RFD7"/>
<dbReference type="InterPro" id="IPR036465">
    <property type="entry name" value="vWFA_dom_sf"/>
</dbReference>
<proteinExistence type="predicted"/>
<keyword evidence="3" id="KW-1185">Reference proteome</keyword>
<dbReference type="Gene3D" id="3.40.50.410">
    <property type="entry name" value="von Willebrand factor, type A domain"/>
    <property type="match status" value="1"/>
</dbReference>
<organism evidence="2 3">
    <name type="scientific">Nematostella vectensis</name>
    <name type="common">Starlet sea anemone</name>
    <dbReference type="NCBI Taxonomy" id="45351"/>
    <lineage>
        <taxon>Eukaryota</taxon>
        <taxon>Metazoa</taxon>
        <taxon>Cnidaria</taxon>
        <taxon>Anthozoa</taxon>
        <taxon>Hexacorallia</taxon>
        <taxon>Actiniaria</taxon>
        <taxon>Edwardsiidae</taxon>
        <taxon>Nematostella</taxon>
    </lineage>
</organism>
<accession>A7RFD7</accession>
<dbReference type="PANTHER" id="PTHR24020">
    <property type="entry name" value="COLLAGEN ALPHA"/>
    <property type="match status" value="1"/>
</dbReference>
<evidence type="ECO:0000313" key="2">
    <source>
        <dbReference type="EMBL" id="EDO50078.1"/>
    </source>
</evidence>
<dbReference type="PhylomeDB" id="A7RFD7"/>
<gene>
    <name evidence="2" type="ORF">NEMVEDRAFT_v1g79516</name>
</gene>
<dbReference type="PROSITE" id="PS50234">
    <property type="entry name" value="VWFA"/>
    <property type="match status" value="1"/>
</dbReference>
<name>A7RFD7_NEMVE</name>
<feature type="domain" description="VWFA" evidence="1">
    <location>
        <begin position="1"/>
        <end position="185"/>
    </location>
</feature>
<dbReference type="HOGENOM" id="CLU_008905_4_1_1"/>
<dbReference type="SUPFAM" id="SSF53300">
    <property type="entry name" value="vWA-like"/>
    <property type="match status" value="1"/>
</dbReference>
<dbReference type="eggNOG" id="KOG3544">
    <property type="taxonomic scope" value="Eukaryota"/>
</dbReference>
<sequence length="193" mass="22104">DLGILIDSSNSIEKHGRGNFRRVLEFVKRLVSTFHVSPRRARIGLIVYSSRSYLVGGFRRYRNLRSVLQAIKRIRYIRGGTYTGKAMKYALRKLFSRRAGYHHARVRLFRSSRKGAAKILVMITDGISQDRVTTPALRLKKMGVVIFSVGVGKRYRLKQLMQIASRPRLVFTAPFRALGPLVRVLKQKACRGE</sequence>
<dbReference type="AlphaFoldDB" id="A7RFD7"/>
<dbReference type="FunCoup" id="A7RFD7">
    <property type="interactions" value="37"/>
</dbReference>
<dbReference type="SMART" id="SM00327">
    <property type="entry name" value="VWA"/>
    <property type="match status" value="1"/>
</dbReference>
<dbReference type="InterPro" id="IPR050525">
    <property type="entry name" value="ECM_Assembly_Org"/>
</dbReference>
<protein>
    <recommendedName>
        <fullName evidence="1">VWFA domain-containing protein</fullName>
    </recommendedName>
</protein>
<dbReference type="OMA" id="NMFTHEN"/>
<dbReference type="Pfam" id="PF00092">
    <property type="entry name" value="VWA"/>
    <property type="match status" value="1"/>
</dbReference>
<dbReference type="CDD" id="cd01472">
    <property type="entry name" value="vWA_collagen"/>
    <property type="match status" value="1"/>
</dbReference>
<dbReference type="InterPro" id="IPR002035">
    <property type="entry name" value="VWF_A"/>
</dbReference>
<feature type="non-terminal residue" evidence="2">
    <location>
        <position position="193"/>
    </location>
</feature>
<dbReference type="STRING" id="45351.A7RFD7"/>
<dbReference type="PANTHER" id="PTHR24020:SF20">
    <property type="entry name" value="PH DOMAIN-CONTAINING PROTEIN"/>
    <property type="match status" value="1"/>
</dbReference>